<reference evidence="4" key="2">
    <citation type="submission" date="2020-04" db="EMBL/GenBank/DDBJ databases">
        <authorList>
            <person name="Alexandrino P."/>
            <person name="Mendonca T."/>
            <person name="Guaman L."/>
            <person name="Cherix J."/>
            <person name="Lozano-Sakalauskas G."/>
            <person name="Fujita A."/>
            <person name="Filho E.R."/>
            <person name="Long P."/>
            <person name="Padilla G."/>
            <person name="Taciro M.K."/>
            <person name="Gomez J.G."/>
            <person name="Silva L.F."/>
            <person name="Torres M."/>
        </authorList>
    </citation>
    <scope>NUCLEOTIDE SEQUENCE</scope>
    <source>
        <strain evidence="4">LMG 19450</strain>
    </source>
</reference>
<sequence>MTKNLTKLWAGGMQRLLAIQNRVAHVALREAGRRAPEAQAMWRNAKTAVAQAAAAAATAAATATAPAASEGHEAEDVRTPAPRSGPPMRESRVGPRAAAWTAGEWLRAEHLAPGASRALAYGLYVPPDWPTADMPLVVMLHGCKQTMDSFAEGTRMNLLADKHGFAVAYPEQSMQAHPHQCWHWYDARQPAGGGEAAAIVSLVDALVQEHGFDRSRVYLAGLSAGAGLASMLAVHAPGRFAAVALHSGPAFGEAHSGVAALDVMRRGLHHDPVTLVERALAGRAHSGMPALIVHGDADAVVAPVNAEQLATQFLRLNGLADSQGVRKGVVSHEHDGEGYTVQSFARDGASVVRLCRVGALDHAWSGGDDAVPFHSATGPDASAMIWEFFENQRREAVDDAFGGELAVGVG</sequence>
<dbReference type="AlphaFoldDB" id="A0A8T6Z739"/>
<evidence type="ECO:0000256" key="2">
    <source>
        <dbReference type="ARBA" id="ARBA00022801"/>
    </source>
</evidence>
<comment type="caution">
    <text evidence="4">The sequence shown here is derived from an EMBL/GenBank/DDBJ whole genome shotgun (WGS) entry which is preliminary data.</text>
</comment>
<protein>
    <submittedName>
        <fullName evidence="4">PHB depolymerase family esterase</fullName>
    </submittedName>
</protein>
<reference evidence="4" key="1">
    <citation type="journal article" date="2015" name="Genome Announc.">
        <title>Draft Genome Sequence of the Polyhydroxyalkanoate-Producing Bacterium Burkholderia sacchari LMG 19450 Isolated from Brazilian Sugarcane Plantation Soil.</title>
        <authorList>
            <person name="Alexandrino P.M."/>
            <person name="Mendonca T.T."/>
            <person name="Guaman Bautista L.P."/>
            <person name="Cherix J."/>
            <person name="Lozano-Sakalauskas G.C."/>
            <person name="Fujita A."/>
            <person name="Ramos Filho E."/>
            <person name="Long P."/>
            <person name="Padilla G."/>
            <person name="Taciro M.K."/>
            <person name="Gomez J.G."/>
            <person name="Silva L.F."/>
        </authorList>
    </citation>
    <scope>NUCLEOTIDE SEQUENCE</scope>
    <source>
        <strain evidence="4">LMG 19450</strain>
    </source>
</reference>
<dbReference type="SUPFAM" id="SSF53474">
    <property type="entry name" value="alpha/beta-Hydrolases"/>
    <property type="match status" value="1"/>
</dbReference>
<proteinExistence type="predicted"/>
<dbReference type="InterPro" id="IPR010126">
    <property type="entry name" value="Esterase_phb"/>
</dbReference>
<keyword evidence="5" id="KW-1185">Reference proteome</keyword>
<dbReference type="NCBIfam" id="TIGR01840">
    <property type="entry name" value="esterase_phb"/>
    <property type="match status" value="1"/>
</dbReference>
<dbReference type="Gene3D" id="3.40.50.1820">
    <property type="entry name" value="alpha/beta hydrolase"/>
    <property type="match status" value="1"/>
</dbReference>
<name>A0A8T6Z739_9BURK</name>
<dbReference type="InterPro" id="IPR050955">
    <property type="entry name" value="Plant_Biomass_Hydrol_Est"/>
</dbReference>
<dbReference type="EMBL" id="JTDB02000001">
    <property type="protein sequence ID" value="NLP60044.1"/>
    <property type="molecule type" value="Genomic_DNA"/>
</dbReference>
<dbReference type="GO" id="GO:0016787">
    <property type="term" value="F:hydrolase activity"/>
    <property type="evidence" value="ECO:0007669"/>
    <property type="project" value="UniProtKB-KW"/>
</dbReference>
<dbReference type="OrthoDB" id="9767239at2"/>
<evidence type="ECO:0000313" key="5">
    <source>
        <dbReference type="Proteomes" id="UP000030460"/>
    </source>
</evidence>
<dbReference type="Proteomes" id="UP000030460">
    <property type="component" value="Unassembled WGS sequence"/>
</dbReference>
<dbReference type="GO" id="GO:0005576">
    <property type="term" value="C:extracellular region"/>
    <property type="evidence" value="ECO:0007669"/>
    <property type="project" value="InterPro"/>
</dbReference>
<keyword evidence="1" id="KW-0732">Signal</keyword>
<dbReference type="PANTHER" id="PTHR43037">
    <property type="entry name" value="UNNAMED PRODUCT-RELATED"/>
    <property type="match status" value="1"/>
</dbReference>
<keyword evidence="2" id="KW-0378">Hydrolase</keyword>
<evidence type="ECO:0000256" key="1">
    <source>
        <dbReference type="ARBA" id="ARBA00022729"/>
    </source>
</evidence>
<evidence type="ECO:0000313" key="4">
    <source>
        <dbReference type="EMBL" id="NLP60044.1"/>
    </source>
</evidence>
<dbReference type="Pfam" id="PF10503">
    <property type="entry name" value="Esterase_PHB"/>
    <property type="match status" value="1"/>
</dbReference>
<evidence type="ECO:0000256" key="3">
    <source>
        <dbReference type="SAM" id="MobiDB-lite"/>
    </source>
</evidence>
<dbReference type="RefSeq" id="WP_052148381.1">
    <property type="nucleotide sequence ID" value="NZ_CADFGF010000015.1"/>
</dbReference>
<accession>A0A8T6Z739</accession>
<dbReference type="PANTHER" id="PTHR43037:SF1">
    <property type="entry name" value="BLL1128 PROTEIN"/>
    <property type="match status" value="1"/>
</dbReference>
<feature type="region of interest" description="Disordered" evidence="3">
    <location>
        <begin position="63"/>
        <end position="95"/>
    </location>
</feature>
<organism evidence="4 5">
    <name type="scientific">Paraburkholderia sacchari</name>
    <dbReference type="NCBI Taxonomy" id="159450"/>
    <lineage>
        <taxon>Bacteria</taxon>
        <taxon>Pseudomonadati</taxon>
        <taxon>Pseudomonadota</taxon>
        <taxon>Betaproteobacteria</taxon>
        <taxon>Burkholderiales</taxon>
        <taxon>Burkholderiaceae</taxon>
        <taxon>Paraburkholderia</taxon>
    </lineage>
</organism>
<gene>
    <name evidence="4" type="ORF">NH14_002520</name>
</gene>
<dbReference type="InterPro" id="IPR029058">
    <property type="entry name" value="AB_hydrolase_fold"/>
</dbReference>